<dbReference type="SUPFAM" id="SSF51445">
    <property type="entry name" value="(Trans)glycosidases"/>
    <property type="match status" value="1"/>
</dbReference>
<dbReference type="EMBL" id="JAGPXD010000002">
    <property type="protein sequence ID" value="KAH7369481.1"/>
    <property type="molecule type" value="Genomic_DNA"/>
</dbReference>
<keyword evidence="1" id="KW-0147">Chitin-binding</keyword>
<dbReference type="GO" id="GO:0008061">
    <property type="term" value="F:chitin binding"/>
    <property type="evidence" value="ECO:0007669"/>
    <property type="project" value="UniProtKB-KW"/>
</dbReference>
<reference evidence="5" key="1">
    <citation type="journal article" date="2021" name="Nat. Commun.">
        <title>Genetic determinants of endophytism in the Arabidopsis root mycobiome.</title>
        <authorList>
            <person name="Mesny F."/>
            <person name="Miyauchi S."/>
            <person name="Thiergart T."/>
            <person name="Pickel B."/>
            <person name="Atanasova L."/>
            <person name="Karlsson M."/>
            <person name="Huettel B."/>
            <person name="Barry K.W."/>
            <person name="Haridas S."/>
            <person name="Chen C."/>
            <person name="Bauer D."/>
            <person name="Andreopoulos W."/>
            <person name="Pangilinan J."/>
            <person name="LaButti K."/>
            <person name="Riley R."/>
            <person name="Lipzen A."/>
            <person name="Clum A."/>
            <person name="Drula E."/>
            <person name="Henrissat B."/>
            <person name="Kohler A."/>
            <person name="Grigoriev I.V."/>
            <person name="Martin F.M."/>
            <person name="Hacquard S."/>
        </authorList>
    </citation>
    <scope>NUCLEOTIDE SEQUENCE</scope>
    <source>
        <strain evidence="5">MPI-CAGE-AT-0016</strain>
    </source>
</reference>
<dbReference type="InterPro" id="IPR017853">
    <property type="entry name" value="GH"/>
</dbReference>
<evidence type="ECO:0000313" key="6">
    <source>
        <dbReference type="Proteomes" id="UP000813385"/>
    </source>
</evidence>
<dbReference type="InterPro" id="IPR001002">
    <property type="entry name" value="Chitin-bd_1"/>
</dbReference>
<dbReference type="Gene3D" id="3.20.20.80">
    <property type="entry name" value="Glycosidases"/>
    <property type="match status" value="1"/>
</dbReference>
<gene>
    <name evidence="5" type="ORF">B0T11DRAFT_296965</name>
</gene>
<feature type="chain" id="PRO_5035475001" description="LysM domain-containing protein" evidence="3">
    <location>
        <begin position="17"/>
        <end position="632"/>
    </location>
</feature>
<dbReference type="PROSITE" id="PS51782">
    <property type="entry name" value="LYSM"/>
    <property type="match status" value="2"/>
</dbReference>
<dbReference type="AlphaFoldDB" id="A0A8K0X8Y3"/>
<dbReference type="InterPro" id="IPR053214">
    <property type="entry name" value="LysM12-like"/>
</dbReference>
<dbReference type="CDD" id="cd00118">
    <property type="entry name" value="LysM"/>
    <property type="match status" value="2"/>
</dbReference>
<dbReference type="Proteomes" id="UP000813385">
    <property type="component" value="Unassembled WGS sequence"/>
</dbReference>
<dbReference type="SUPFAM" id="SSF54106">
    <property type="entry name" value="LysM domain"/>
    <property type="match status" value="1"/>
</dbReference>
<dbReference type="InterPro" id="IPR018392">
    <property type="entry name" value="LysM"/>
</dbReference>
<protein>
    <recommendedName>
        <fullName evidence="4">LysM domain-containing protein</fullName>
    </recommendedName>
</protein>
<dbReference type="SUPFAM" id="SSF57016">
    <property type="entry name" value="Plant lectins/antimicrobial peptides"/>
    <property type="match status" value="1"/>
</dbReference>
<feature type="domain" description="LysM" evidence="4">
    <location>
        <begin position="301"/>
        <end position="348"/>
    </location>
</feature>
<dbReference type="PANTHER" id="PTHR47700">
    <property type="entry name" value="V CHITINASE, PUTATIVE (AFU_ORTHOLOGUE AFUA_6G13720)-RELATED"/>
    <property type="match status" value="1"/>
</dbReference>
<evidence type="ECO:0000256" key="3">
    <source>
        <dbReference type="SAM" id="SignalP"/>
    </source>
</evidence>
<accession>A0A8K0X8Y3</accession>
<dbReference type="Gene3D" id="3.10.350.10">
    <property type="entry name" value="LysM domain"/>
    <property type="match status" value="2"/>
</dbReference>
<keyword evidence="6" id="KW-1185">Reference proteome</keyword>
<dbReference type="OrthoDB" id="73875at2759"/>
<dbReference type="SMART" id="SM00257">
    <property type="entry name" value="LysM"/>
    <property type="match status" value="2"/>
</dbReference>
<dbReference type="PANTHER" id="PTHR47700:SF2">
    <property type="entry name" value="CHITINASE"/>
    <property type="match status" value="1"/>
</dbReference>
<dbReference type="CDD" id="cd00035">
    <property type="entry name" value="ChtBD1"/>
    <property type="match status" value="1"/>
</dbReference>
<sequence>MARLLLTMLLLGAAQGQTFISAVEHCPQLCHISGPNPANWTHYNDLTEIRWCEKTALFDLALHTPVDASDTDITMRACTSSQASGSVLPRLALNRIGARLSPRQDSAESTLVSTTSTKACGASRVKPVSANVPVHLTWSGSRQNGRAGDVGAAVDRLLAYAEETVNCDATTLFARHGNAIVGIYVGSQIDKKTAANLLRGSFTPMIDGNDDSIPKQLASQVCGNVTSSQIVVVFADTTGDIAAVQQALADWDNAKCIQDYDLQDVVSGEAVGILPAIELEPVALSARDPSEHDLVRRATCKYLRAQSGDGCWSLAQKCGITQTELVKYNGGSNSLCDNSIIACQPICCGDGDLPDFSPQPKGDGACFDYTVKERDLCSTIAAAHDMPKWEIIEDYNKNTWGWTGCKNLQVGQKFCLSKGDPPMPGAISNARCGPQVPGTQRPTSGTKLQDLNPCPLNVCCNIHGQCGLTSDFCVEAPADTGAPGAAKPGSNGCISNCGSRIVNNAEAPAQFISIGYFEAWNMDRRCQHMDISSMNNLRVTPPTGSGYTHVHFAFPNITWNLEVDVMPLEADTFDDDSVLGTDEELSTASLRSSLREFHMVHGRAYHKDENYFLPSDEQESDRLGTYATAVFV</sequence>
<dbReference type="InterPro" id="IPR036861">
    <property type="entry name" value="Endochitinase-like_sf"/>
</dbReference>
<keyword evidence="2" id="KW-0843">Virulence</keyword>
<evidence type="ECO:0000256" key="1">
    <source>
        <dbReference type="ARBA" id="ARBA00022669"/>
    </source>
</evidence>
<evidence type="ECO:0000259" key="4">
    <source>
        <dbReference type="PROSITE" id="PS51782"/>
    </source>
</evidence>
<dbReference type="Pfam" id="PF01476">
    <property type="entry name" value="LysM"/>
    <property type="match status" value="2"/>
</dbReference>
<comment type="caution">
    <text evidence="5">The sequence shown here is derived from an EMBL/GenBank/DDBJ whole genome shotgun (WGS) entry which is preliminary data.</text>
</comment>
<proteinExistence type="predicted"/>
<organism evidence="5 6">
    <name type="scientific">Plectosphaerella cucumerina</name>
    <dbReference type="NCBI Taxonomy" id="40658"/>
    <lineage>
        <taxon>Eukaryota</taxon>
        <taxon>Fungi</taxon>
        <taxon>Dikarya</taxon>
        <taxon>Ascomycota</taxon>
        <taxon>Pezizomycotina</taxon>
        <taxon>Sordariomycetes</taxon>
        <taxon>Hypocreomycetidae</taxon>
        <taxon>Glomerellales</taxon>
        <taxon>Plectosphaerellaceae</taxon>
        <taxon>Plectosphaerella</taxon>
    </lineage>
</organism>
<dbReference type="Pfam" id="PF00187">
    <property type="entry name" value="Chitin_bind_1"/>
    <property type="match status" value="1"/>
</dbReference>
<evidence type="ECO:0000313" key="5">
    <source>
        <dbReference type="EMBL" id="KAH7369481.1"/>
    </source>
</evidence>
<evidence type="ECO:0000256" key="2">
    <source>
        <dbReference type="ARBA" id="ARBA00023026"/>
    </source>
</evidence>
<name>A0A8K0X8Y3_9PEZI</name>
<feature type="domain" description="LysM" evidence="4">
    <location>
        <begin position="367"/>
        <end position="416"/>
    </location>
</feature>
<feature type="signal peptide" evidence="3">
    <location>
        <begin position="1"/>
        <end position="16"/>
    </location>
</feature>
<dbReference type="Gene3D" id="3.30.60.10">
    <property type="entry name" value="Endochitinase-like"/>
    <property type="match status" value="1"/>
</dbReference>
<dbReference type="InterPro" id="IPR036779">
    <property type="entry name" value="LysM_dom_sf"/>
</dbReference>
<keyword evidence="3" id="KW-0732">Signal</keyword>